<sequence>MSTNDYVKYLTQQIVKYLDTPQEEKKQRKERKKIERSPIATRWFGIIPFALQLLIKKRK</sequence>
<dbReference type="Proteomes" id="UP000626844">
    <property type="component" value="Unassembled WGS sequence"/>
</dbReference>
<dbReference type="EMBL" id="JACXAI010000001">
    <property type="protein sequence ID" value="MBD1378830.1"/>
    <property type="molecule type" value="Genomic_DNA"/>
</dbReference>
<proteinExistence type="predicted"/>
<evidence type="ECO:0000313" key="1">
    <source>
        <dbReference type="EMBL" id="MBD1378830.1"/>
    </source>
</evidence>
<dbReference type="InterPro" id="IPR025622">
    <property type="entry name" value="YqzE"/>
</dbReference>
<dbReference type="Pfam" id="PF14038">
    <property type="entry name" value="YqzE"/>
    <property type="match status" value="1"/>
</dbReference>
<gene>
    <name evidence="1" type="ORF">IC621_01185</name>
</gene>
<dbReference type="RefSeq" id="WP_191154890.1">
    <property type="nucleotide sequence ID" value="NZ_JACXAI010000001.1"/>
</dbReference>
<accession>A0A926RVT4</accession>
<protein>
    <submittedName>
        <fullName evidence="1">YqzE family protein</fullName>
    </submittedName>
</protein>
<reference evidence="1" key="1">
    <citation type="submission" date="2020-09" db="EMBL/GenBank/DDBJ databases">
        <title>A novel bacterium of genus Bacillus, isolated from South China Sea.</title>
        <authorList>
            <person name="Huang H."/>
            <person name="Mo K."/>
            <person name="Hu Y."/>
        </authorList>
    </citation>
    <scope>NUCLEOTIDE SEQUENCE</scope>
    <source>
        <strain evidence="1">IB182487</strain>
    </source>
</reference>
<organism evidence="1 2">
    <name type="scientific">Metabacillus arenae</name>
    <dbReference type="NCBI Taxonomy" id="2771434"/>
    <lineage>
        <taxon>Bacteria</taxon>
        <taxon>Bacillati</taxon>
        <taxon>Bacillota</taxon>
        <taxon>Bacilli</taxon>
        <taxon>Bacillales</taxon>
        <taxon>Bacillaceae</taxon>
        <taxon>Metabacillus</taxon>
    </lineage>
</organism>
<name>A0A926RVT4_9BACI</name>
<comment type="caution">
    <text evidence="1">The sequence shown here is derived from an EMBL/GenBank/DDBJ whole genome shotgun (WGS) entry which is preliminary data.</text>
</comment>
<evidence type="ECO:0000313" key="2">
    <source>
        <dbReference type="Proteomes" id="UP000626844"/>
    </source>
</evidence>
<keyword evidence="2" id="KW-1185">Reference proteome</keyword>
<dbReference type="AlphaFoldDB" id="A0A926RVT4"/>